<dbReference type="SUPFAM" id="SSF54593">
    <property type="entry name" value="Glyoxalase/Bleomycin resistance protein/Dihydroxybiphenyl dioxygenase"/>
    <property type="match status" value="1"/>
</dbReference>
<name>M9R3R5_9RHOB</name>
<dbReference type="STRING" id="391626.OAN307_c06760"/>
<evidence type="ECO:0000313" key="2">
    <source>
        <dbReference type="EMBL" id="AGI66403.1"/>
    </source>
</evidence>
<dbReference type="KEGG" id="oat:OAN307_c06760"/>
<dbReference type="Pfam" id="PF00903">
    <property type="entry name" value="Glyoxalase"/>
    <property type="match status" value="1"/>
</dbReference>
<dbReference type="EMBL" id="CP003740">
    <property type="protein sequence ID" value="AGI66403.1"/>
    <property type="molecule type" value="Genomic_DNA"/>
</dbReference>
<organism evidence="2 3">
    <name type="scientific">Octadecabacter antarcticus 307</name>
    <dbReference type="NCBI Taxonomy" id="391626"/>
    <lineage>
        <taxon>Bacteria</taxon>
        <taxon>Pseudomonadati</taxon>
        <taxon>Pseudomonadota</taxon>
        <taxon>Alphaproteobacteria</taxon>
        <taxon>Rhodobacterales</taxon>
        <taxon>Roseobacteraceae</taxon>
        <taxon>Octadecabacter</taxon>
    </lineage>
</organism>
<dbReference type="HOGENOM" id="CLU_127592_0_0_5"/>
<evidence type="ECO:0000313" key="3">
    <source>
        <dbReference type="Proteomes" id="UP000005307"/>
    </source>
</evidence>
<dbReference type="CDD" id="cd07247">
    <property type="entry name" value="SgaA_N_like"/>
    <property type="match status" value="1"/>
</dbReference>
<dbReference type="InterPro" id="IPR037523">
    <property type="entry name" value="VOC_core"/>
</dbReference>
<keyword evidence="3" id="KW-1185">Reference proteome</keyword>
<dbReference type="InterPro" id="IPR029068">
    <property type="entry name" value="Glyas_Bleomycin-R_OHBP_Dase"/>
</dbReference>
<dbReference type="Proteomes" id="UP000005307">
    <property type="component" value="Chromosome"/>
</dbReference>
<sequence>MPRFCANITPLAGRAKIFLGLADMMLTVCCQQGCVREGLSTCKGVTTMTDRPTVIWTEIPVTDLDAAKKFYSEVFGWTMVRDESGPNPIENYSNNFSGVGGHLYSGKPGDGNGPTLHLALPDKIEAGAARAVIAGATLLGPVIDIPPGRFQYATDPDGNSIGLFEPKAA</sequence>
<dbReference type="Gene3D" id="3.10.180.10">
    <property type="entry name" value="2,3-Dihydroxybiphenyl 1,2-Dioxygenase, domain 1"/>
    <property type="match status" value="1"/>
</dbReference>
<dbReference type="PANTHER" id="PTHR33993">
    <property type="entry name" value="GLYOXALASE-RELATED"/>
    <property type="match status" value="1"/>
</dbReference>
<dbReference type="PANTHER" id="PTHR33993:SF2">
    <property type="entry name" value="VOC DOMAIN-CONTAINING PROTEIN"/>
    <property type="match status" value="1"/>
</dbReference>
<reference evidence="2 3" key="1">
    <citation type="journal article" date="2013" name="PLoS ONE">
        <title>Poles Apart: Arctic and Antarctic Octadecabacter strains Share High Genome Plasticity and a New Type of Xanthorhodopsin.</title>
        <authorList>
            <person name="Vollmers J."/>
            <person name="Voget S."/>
            <person name="Dietrich S."/>
            <person name="Gollnow K."/>
            <person name="Smits M."/>
            <person name="Meyer K."/>
            <person name="Brinkhoff T."/>
            <person name="Simon M."/>
            <person name="Daniel R."/>
        </authorList>
    </citation>
    <scope>NUCLEOTIDE SEQUENCE [LARGE SCALE GENOMIC DNA]</scope>
    <source>
        <strain evidence="2 3">307</strain>
    </source>
</reference>
<feature type="domain" description="VOC" evidence="1">
    <location>
        <begin position="53"/>
        <end position="166"/>
    </location>
</feature>
<protein>
    <recommendedName>
        <fullName evidence="1">VOC domain-containing protein</fullName>
    </recommendedName>
</protein>
<gene>
    <name evidence="2" type="ORF">OAN307_c06760</name>
</gene>
<accession>M9R3R5</accession>
<proteinExistence type="predicted"/>
<evidence type="ECO:0000259" key="1">
    <source>
        <dbReference type="PROSITE" id="PS51819"/>
    </source>
</evidence>
<dbReference type="PROSITE" id="PS51819">
    <property type="entry name" value="VOC"/>
    <property type="match status" value="1"/>
</dbReference>
<dbReference type="eggNOG" id="COG3324">
    <property type="taxonomic scope" value="Bacteria"/>
</dbReference>
<dbReference type="InterPro" id="IPR052164">
    <property type="entry name" value="Anthracycline_SecMetBiosynth"/>
</dbReference>
<dbReference type="AlphaFoldDB" id="M9R3R5"/>
<dbReference type="InterPro" id="IPR004360">
    <property type="entry name" value="Glyas_Fos-R_dOase_dom"/>
</dbReference>